<dbReference type="Proteomes" id="UP000656813">
    <property type="component" value="Unassembled WGS sequence"/>
</dbReference>
<name>A0A8J2ZXF0_9BACL</name>
<organism evidence="1 2">
    <name type="scientific">Pullulanibacillus pueri</name>
    <dbReference type="NCBI Taxonomy" id="1437324"/>
    <lineage>
        <taxon>Bacteria</taxon>
        <taxon>Bacillati</taxon>
        <taxon>Bacillota</taxon>
        <taxon>Bacilli</taxon>
        <taxon>Bacillales</taxon>
        <taxon>Sporolactobacillaceae</taxon>
        <taxon>Pullulanibacillus</taxon>
    </lineage>
</organism>
<dbReference type="AlphaFoldDB" id="A0A8J2ZXF0"/>
<dbReference type="InterPro" id="IPR036388">
    <property type="entry name" value="WH-like_DNA-bd_sf"/>
</dbReference>
<dbReference type="InterPro" id="IPR036390">
    <property type="entry name" value="WH_DNA-bd_sf"/>
</dbReference>
<comment type="caution">
    <text evidence="1">The sequence shown here is derived from an EMBL/GenBank/DDBJ whole genome shotgun (WGS) entry which is preliminary data.</text>
</comment>
<gene>
    <name evidence="1" type="ORF">GCM10007096_29820</name>
</gene>
<dbReference type="EMBL" id="BMFV01000025">
    <property type="protein sequence ID" value="GGH85135.1"/>
    <property type="molecule type" value="Genomic_DNA"/>
</dbReference>
<sequence length="293" mass="33469">MGEMHRRIQRLLSEKPIGKVTPIGDNGYGKDEAGRIFMLESAEATERKRAVGHRKRDKRHFTFSHMRNMHEVTDNLSNKLCGYILMLQPYIHFKTNIIGIQGRNPMPLDDKGIAKIFGIHVKHTRTALSKLKDADVLEQTDSGYYRINDRYHFRKKAGGDAAMLVKTFHTTLKTLKLSAAEAGFLYKLTPFVHYETNLICENPFEEVAQDVRYMNKTQIAKCVGISRQKVEEVLRRLKKAGALVTVERRAMLLENSDDGDGRDTLVILNPRIFSRLQGENGYDNTILQMFAGL</sequence>
<proteinExistence type="predicted"/>
<protein>
    <submittedName>
        <fullName evidence="1">Uncharacterized protein</fullName>
    </submittedName>
</protein>
<dbReference type="SUPFAM" id="SSF46785">
    <property type="entry name" value="Winged helix' DNA-binding domain"/>
    <property type="match status" value="1"/>
</dbReference>
<keyword evidence="2" id="KW-1185">Reference proteome</keyword>
<accession>A0A8J2ZXF0</accession>
<dbReference type="Gene3D" id="1.10.10.10">
    <property type="entry name" value="Winged helix-like DNA-binding domain superfamily/Winged helix DNA-binding domain"/>
    <property type="match status" value="1"/>
</dbReference>
<reference evidence="1" key="2">
    <citation type="submission" date="2020-09" db="EMBL/GenBank/DDBJ databases">
        <authorList>
            <person name="Sun Q."/>
            <person name="Zhou Y."/>
        </authorList>
    </citation>
    <scope>NUCLEOTIDE SEQUENCE</scope>
    <source>
        <strain evidence="1">CGMCC 1.12777</strain>
    </source>
</reference>
<evidence type="ECO:0000313" key="2">
    <source>
        <dbReference type="Proteomes" id="UP000656813"/>
    </source>
</evidence>
<evidence type="ECO:0000313" key="1">
    <source>
        <dbReference type="EMBL" id="GGH85135.1"/>
    </source>
</evidence>
<reference evidence="1" key="1">
    <citation type="journal article" date="2014" name="Int. J. Syst. Evol. Microbiol.">
        <title>Complete genome sequence of Corynebacterium casei LMG S-19264T (=DSM 44701T), isolated from a smear-ripened cheese.</title>
        <authorList>
            <consortium name="US DOE Joint Genome Institute (JGI-PGF)"/>
            <person name="Walter F."/>
            <person name="Albersmeier A."/>
            <person name="Kalinowski J."/>
            <person name="Ruckert C."/>
        </authorList>
    </citation>
    <scope>NUCLEOTIDE SEQUENCE</scope>
    <source>
        <strain evidence="1">CGMCC 1.12777</strain>
    </source>
</reference>